<feature type="compositionally biased region" description="Polar residues" evidence="1">
    <location>
        <begin position="234"/>
        <end position="248"/>
    </location>
</feature>
<organism evidence="3">
    <name type="scientific">Blastobotrys adeninivorans</name>
    <name type="common">Yeast</name>
    <name type="synonym">Arxula adeninivorans</name>
    <dbReference type="NCBI Taxonomy" id="409370"/>
    <lineage>
        <taxon>Eukaryota</taxon>
        <taxon>Fungi</taxon>
        <taxon>Dikarya</taxon>
        <taxon>Ascomycota</taxon>
        <taxon>Saccharomycotina</taxon>
        <taxon>Dipodascomycetes</taxon>
        <taxon>Dipodascales</taxon>
        <taxon>Trichomonascaceae</taxon>
        <taxon>Blastobotrys</taxon>
    </lineage>
</organism>
<gene>
    <name evidence="3" type="ORF">GNLVRS02_ARAD1A00352g</name>
</gene>
<feature type="domain" description="BBC1/AIM3 cysteine proteinase-fold" evidence="2">
    <location>
        <begin position="561"/>
        <end position="725"/>
    </location>
</feature>
<feature type="compositionally biased region" description="Low complexity" evidence="1">
    <location>
        <begin position="435"/>
        <end position="447"/>
    </location>
</feature>
<feature type="compositionally biased region" description="Pro residues" evidence="1">
    <location>
        <begin position="81"/>
        <end position="90"/>
    </location>
</feature>
<feature type="compositionally biased region" description="Pro residues" evidence="1">
    <location>
        <begin position="291"/>
        <end position="322"/>
    </location>
</feature>
<name>A0A060SWB1_BLAAD</name>
<dbReference type="AlphaFoldDB" id="A0A060SWB1"/>
<feature type="compositionally biased region" description="Low complexity" evidence="1">
    <location>
        <begin position="151"/>
        <end position="173"/>
    </location>
</feature>
<accession>A0A060SWB1</accession>
<feature type="compositionally biased region" description="Pro residues" evidence="1">
    <location>
        <begin position="174"/>
        <end position="193"/>
    </location>
</feature>
<dbReference type="Pfam" id="PF25459">
    <property type="entry name" value="AIM3_BBC1_C"/>
    <property type="match status" value="1"/>
</dbReference>
<sequence length="728" mass="77622">MSSQGSNKDKLSSLLKDSRSKFDGLSEKANSKLGTARKFGNKDSNQETTYVNARPLSALKDPSSFPPPPKHRGAHGISPGPSNPPPPPRPTQAVQPAQVPQLPTAPQPNVTDQSQYQTQYQPQPQYVPQPATPVTQQPQLPPHPSQGRQLPQQQAAPPAYEEVSAVPVAAPEQVPEPPQPKQLPDPTSFPAPPVFRRAGVQDEQAQDSRSPPPKPARKLADPSSFPPPPVFGKPSNSSSRPTGTTGTESPPRPAPGARPSPTAATPPPPPPRRTSAASPSAPQLPNRPSNGGPPPPAPRSRGSPAPPPPPRRTSAQPSPPPRAQVEDEGPRPPLPTRHSQTQHVVSTPDEVAAPQPTHNGPNFAQQIANLKLGNAQPAQPSPAQPVPTAQSTGDRPQSVIGKKKPPPPPPKKKPGLRASTPQTTPAPGPVPAPAQAPTSTAVPRAAPTGPPPVPLSTRPQVNLATKPQSGQLTKPGQPGQPGQKRLFDLELNNLWFNAPTSQIQVPTVFRSMNHTYSMSYRGDDATLTLAARISEDLSIVKFVLTWKKSDPIHTINVERIDVPPPPEMTTAQLVEAQEAFGDSVASWCEKNMSRMVGNGECWTLAQQGIDQGTQGAAMSSQGFTHGALIYSQDGPNVTVNRDAIRRGDIIQYDRVELRTNNGISELGDPSHTAVVTDARGPHDVDVIHQNVGGVKRVQAQHQDLTQAHRGTIKVFRVVWKEWAGELRA</sequence>
<feature type="compositionally biased region" description="Low complexity" evidence="1">
    <location>
        <begin position="273"/>
        <end position="290"/>
    </location>
</feature>
<feature type="region of interest" description="Disordered" evidence="1">
    <location>
        <begin position="1"/>
        <end position="460"/>
    </location>
</feature>
<proteinExistence type="predicted"/>
<feature type="compositionally biased region" description="Pro residues" evidence="1">
    <location>
        <begin position="250"/>
        <end position="272"/>
    </location>
</feature>
<evidence type="ECO:0000259" key="2">
    <source>
        <dbReference type="Pfam" id="PF25459"/>
    </source>
</evidence>
<reference evidence="3" key="2">
    <citation type="submission" date="2014-06" db="EMBL/GenBank/DDBJ databases">
        <title>The complete genome of Blastobotrys (Arxula) adeninivorans LS3 - a yeast of biotechnological interest.</title>
        <authorList>
            <person name="Kunze G."/>
            <person name="Gaillardin C."/>
            <person name="Czernicka M."/>
            <person name="Durrens P."/>
            <person name="Martin T."/>
            <person name="Boer E."/>
            <person name="Gabaldon T."/>
            <person name="Cruz J."/>
            <person name="Talla E."/>
            <person name="Marck C."/>
            <person name="Goffeau A."/>
            <person name="Barbe V."/>
            <person name="Baret P."/>
            <person name="Baronian K."/>
            <person name="Beier S."/>
            <person name="Bleykasten C."/>
            <person name="Bode R."/>
            <person name="Casaregola S."/>
            <person name="Despons L."/>
            <person name="Fairhead C."/>
            <person name="Giersberg M."/>
            <person name="Gierski P."/>
            <person name="Hahnel U."/>
            <person name="Hartmann A."/>
            <person name="Jankowska D."/>
            <person name="Jubin C."/>
            <person name="Jung P."/>
            <person name="Lafontaine I."/>
            <person name="Leh-Louis V."/>
            <person name="Lemaire M."/>
            <person name="Marcet-Houben M."/>
            <person name="Mascher M."/>
            <person name="Morel G."/>
            <person name="Richard G.-F."/>
            <person name="Riechen J."/>
            <person name="Sacerdot C."/>
            <person name="Sarkar A."/>
            <person name="Savel G."/>
            <person name="Schacherer J."/>
            <person name="Sherman D."/>
            <person name="Straub M.-L."/>
            <person name="Stein N."/>
            <person name="Thierry A."/>
            <person name="Trautwein-Schult A."/>
            <person name="Westhof E."/>
            <person name="Worch S."/>
            <person name="Dujon B."/>
            <person name="Souciet J.-L."/>
            <person name="Wincker P."/>
            <person name="Scholz U."/>
            <person name="Neuveglise N."/>
        </authorList>
    </citation>
    <scope>NUCLEOTIDE SEQUENCE</scope>
    <source>
        <strain evidence="3">LS3</strain>
    </source>
</reference>
<dbReference type="EMBL" id="HG937691">
    <property type="protein sequence ID" value="CDP33038.1"/>
    <property type="molecule type" value="Genomic_DNA"/>
</dbReference>
<feature type="compositionally biased region" description="Low complexity" evidence="1">
    <location>
        <begin position="91"/>
        <end position="124"/>
    </location>
</feature>
<dbReference type="InterPro" id="IPR057402">
    <property type="entry name" value="AIM3_BBC1_C"/>
</dbReference>
<protein>
    <submittedName>
        <fullName evidence="3">ARAD1A00352p</fullName>
    </submittedName>
</protein>
<reference evidence="3" key="1">
    <citation type="submission" date="2014-02" db="EMBL/GenBank/DDBJ databases">
        <authorList>
            <person name="Genoscope - CEA"/>
        </authorList>
    </citation>
    <scope>NUCLEOTIDE SEQUENCE</scope>
    <source>
        <strain evidence="3">LS3</strain>
    </source>
</reference>
<evidence type="ECO:0000256" key="1">
    <source>
        <dbReference type="SAM" id="MobiDB-lite"/>
    </source>
</evidence>
<evidence type="ECO:0000313" key="3">
    <source>
        <dbReference type="EMBL" id="CDP33038.1"/>
    </source>
</evidence>
<feature type="compositionally biased region" description="Pro residues" evidence="1">
    <location>
        <begin position="424"/>
        <end position="434"/>
    </location>
</feature>
<feature type="compositionally biased region" description="Basic residues" evidence="1">
    <location>
        <begin position="401"/>
        <end position="415"/>
    </location>
</feature>
<feature type="compositionally biased region" description="Basic and acidic residues" evidence="1">
    <location>
        <begin position="7"/>
        <end position="30"/>
    </location>
</feature>
<feature type="compositionally biased region" description="Polar residues" evidence="1">
    <location>
        <begin position="356"/>
        <end position="368"/>
    </location>
</feature>